<proteinExistence type="predicted"/>
<gene>
    <name evidence="1" type="ORF">VKT23_004985</name>
</gene>
<sequence length="506" mass="57154">MSNVADAYQPLTILDLPPELLIKIFCISHDSLDLIGPPSRFNLVSSPTSGKYDIALLPALAVSMVCSTWRTVALSIPSLWACIRVAHDDEPGYDPRHTLHVLRMYLSRSIHHPLTLYISMGFSCVEDGSPPGPDSYFYRILDCLCRESHRWYDVTLDLSTEYNSLDPNDTILSQLPLTTIRGKLPLLQQLSLIDAYMYREPVLDLFSTCPRLISHHSYTWVYPISQENIKNTELLGFFAGSDIGRVQGLISAYPKLEKLQTFALFEDLGNVPNPPVPVKHMGVKSLYAEQGIMYASVPLWNFVTFPNLQELDIWCCHERNGKFKLPSFPKFLERSECAITSLSLRELEGKSSKSVISLLRLLRQSLKVLVIVEAPRYGEQKVIISRKLLETILVVPSSNSNTILPSGERFTPPKFHNELFLPKLETFELGINLGAVNRLRKSIQRIIQSSYATAASYPGGWSRDQKAYLSLRRDNAPNRLALLGACFVWRGLLALRSVTFPAEYYL</sequence>
<dbReference type="Proteomes" id="UP001498398">
    <property type="component" value="Unassembled WGS sequence"/>
</dbReference>
<organism evidence="1 2">
    <name type="scientific">Marasmiellus scandens</name>
    <dbReference type="NCBI Taxonomy" id="2682957"/>
    <lineage>
        <taxon>Eukaryota</taxon>
        <taxon>Fungi</taxon>
        <taxon>Dikarya</taxon>
        <taxon>Basidiomycota</taxon>
        <taxon>Agaricomycotina</taxon>
        <taxon>Agaricomycetes</taxon>
        <taxon>Agaricomycetidae</taxon>
        <taxon>Agaricales</taxon>
        <taxon>Marasmiineae</taxon>
        <taxon>Omphalotaceae</taxon>
        <taxon>Marasmiellus</taxon>
    </lineage>
</organism>
<keyword evidence="2" id="KW-1185">Reference proteome</keyword>
<evidence type="ECO:0000313" key="2">
    <source>
        <dbReference type="Proteomes" id="UP001498398"/>
    </source>
</evidence>
<evidence type="ECO:0008006" key="3">
    <source>
        <dbReference type="Google" id="ProtNLM"/>
    </source>
</evidence>
<protein>
    <recommendedName>
        <fullName evidence="3">F-box domain-containing protein</fullName>
    </recommendedName>
</protein>
<accession>A0ABR1JRY2</accession>
<dbReference type="EMBL" id="JBANRG010000005">
    <property type="protein sequence ID" value="KAK7466257.1"/>
    <property type="molecule type" value="Genomic_DNA"/>
</dbReference>
<reference evidence="1 2" key="1">
    <citation type="submission" date="2024-01" db="EMBL/GenBank/DDBJ databases">
        <title>A draft genome for the cacao thread blight pathogen Marasmiellus scandens.</title>
        <authorList>
            <person name="Baruah I.K."/>
            <person name="Leung J."/>
            <person name="Bukari Y."/>
            <person name="Amoako-Attah I."/>
            <person name="Meinhardt L.W."/>
            <person name="Bailey B.A."/>
            <person name="Cohen S.P."/>
        </authorList>
    </citation>
    <scope>NUCLEOTIDE SEQUENCE [LARGE SCALE GENOMIC DNA]</scope>
    <source>
        <strain evidence="1 2">GH-19</strain>
    </source>
</reference>
<evidence type="ECO:0000313" key="1">
    <source>
        <dbReference type="EMBL" id="KAK7466257.1"/>
    </source>
</evidence>
<comment type="caution">
    <text evidence="1">The sequence shown here is derived from an EMBL/GenBank/DDBJ whole genome shotgun (WGS) entry which is preliminary data.</text>
</comment>
<name>A0ABR1JRY2_9AGAR</name>